<comment type="caution">
    <text evidence="2">The sequence shown here is derived from an EMBL/GenBank/DDBJ whole genome shotgun (WGS) entry which is preliminary data.</text>
</comment>
<gene>
    <name evidence="2" type="ORF">D8791_02570</name>
</gene>
<dbReference type="SMART" id="SM00530">
    <property type="entry name" value="HTH_XRE"/>
    <property type="match status" value="1"/>
</dbReference>
<dbReference type="InterPro" id="IPR001387">
    <property type="entry name" value="Cro/C1-type_HTH"/>
</dbReference>
<evidence type="ECO:0000259" key="1">
    <source>
        <dbReference type="PROSITE" id="PS50943"/>
    </source>
</evidence>
<dbReference type="RefSeq" id="WP_125446158.1">
    <property type="nucleotide sequence ID" value="NZ_RJPT01000001.1"/>
</dbReference>
<dbReference type="GO" id="GO:0003677">
    <property type="term" value="F:DNA binding"/>
    <property type="evidence" value="ECO:0007669"/>
    <property type="project" value="InterPro"/>
</dbReference>
<dbReference type="CDD" id="cd00093">
    <property type="entry name" value="HTH_XRE"/>
    <property type="match status" value="1"/>
</dbReference>
<dbReference type="AlphaFoldDB" id="A0A428GRI1"/>
<dbReference type="PROSITE" id="PS50943">
    <property type="entry name" value="HTH_CROC1"/>
    <property type="match status" value="1"/>
</dbReference>
<dbReference type="SUPFAM" id="SSF47413">
    <property type="entry name" value="lambda repressor-like DNA-binding domains"/>
    <property type="match status" value="1"/>
</dbReference>
<reference evidence="2 3" key="1">
    <citation type="submission" date="2018-11" db="EMBL/GenBank/DDBJ databases">
        <title>Species Designations Belie Phenotypic and Genotypic Heterogeneity in Oral Streptococci.</title>
        <authorList>
            <person name="Velsko I."/>
        </authorList>
    </citation>
    <scope>NUCLEOTIDE SEQUENCE [LARGE SCALE GENOMIC DNA]</scope>
    <source>
        <strain evidence="2 3">BCC41</strain>
    </source>
</reference>
<dbReference type="InterPro" id="IPR010982">
    <property type="entry name" value="Lambda_DNA-bd_dom_sf"/>
</dbReference>
<evidence type="ECO:0000313" key="2">
    <source>
        <dbReference type="EMBL" id="RSJ84056.1"/>
    </source>
</evidence>
<sequence length="254" mass="29211">MIQTNLKELLNRNNISINKLSIETGLSRPTLTSLMNNESKGIQFDTLEKLLDYFDISISDFFSVYNEEIIFNFLSEVSLSKAKIMEERPFSIERNDNYVEFNPSELMTYKCCIETDGIPGKSFDGALTPVMDNEKIVAMRLIFFRSDMEGNSLPIQDVKAFIKKLDSSALGSLVEKFLSNWYKRYKIIKKSDFSDIIITNLTLLDDQPVSYPVFIDIEKIGKEIRFDLYGYKNSGYKKGDEDFSNSVIFNDLEG</sequence>
<feature type="domain" description="HTH cro/C1-type" evidence="1">
    <location>
        <begin position="6"/>
        <end position="61"/>
    </location>
</feature>
<evidence type="ECO:0000313" key="3">
    <source>
        <dbReference type="Proteomes" id="UP000272635"/>
    </source>
</evidence>
<dbReference type="Pfam" id="PF13443">
    <property type="entry name" value="HTH_26"/>
    <property type="match status" value="1"/>
</dbReference>
<accession>A0A428GRI1</accession>
<dbReference type="Gene3D" id="1.10.260.40">
    <property type="entry name" value="lambda repressor-like DNA-binding domains"/>
    <property type="match status" value="1"/>
</dbReference>
<name>A0A428GRI1_STRCR</name>
<protein>
    <submittedName>
        <fullName evidence="2">Helix-turn-helix domain protein</fullName>
    </submittedName>
</protein>
<proteinExistence type="predicted"/>
<organism evidence="2 3">
    <name type="scientific">Streptococcus cristatus</name>
    <dbReference type="NCBI Taxonomy" id="45634"/>
    <lineage>
        <taxon>Bacteria</taxon>
        <taxon>Bacillati</taxon>
        <taxon>Bacillota</taxon>
        <taxon>Bacilli</taxon>
        <taxon>Lactobacillales</taxon>
        <taxon>Streptococcaceae</taxon>
        <taxon>Streptococcus</taxon>
    </lineage>
</organism>
<dbReference type="Proteomes" id="UP000272635">
    <property type="component" value="Unassembled WGS sequence"/>
</dbReference>
<dbReference type="EMBL" id="RJPT01000001">
    <property type="protein sequence ID" value="RSJ84056.1"/>
    <property type="molecule type" value="Genomic_DNA"/>
</dbReference>